<accession>Q7V8X2</accession>
<dbReference type="InterPro" id="IPR014953">
    <property type="entry name" value="DUF1824"/>
</dbReference>
<name>Q7V8X2_PROMM</name>
<evidence type="ECO:0000313" key="1">
    <source>
        <dbReference type="EMBL" id="CAE20376.1"/>
    </source>
</evidence>
<dbReference type="Gene3D" id="3.30.360.10">
    <property type="entry name" value="Dihydrodipicolinate Reductase, domain 2"/>
    <property type="match status" value="1"/>
</dbReference>
<dbReference type="Proteomes" id="UP000001423">
    <property type="component" value="Chromosome"/>
</dbReference>
<protein>
    <recommendedName>
        <fullName evidence="3">DUF1824 domain-containing protein</fullName>
    </recommendedName>
</protein>
<gene>
    <name evidence="1" type="ordered locus">PMT_0201</name>
</gene>
<dbReference type="RefSeq" id="WP_011129580.1">
    <property type="nucleotide sequence ID" value="NC_005071.1"/>
</dbReference>
<organism evidence="1 2">
    <name type="scientific">Prochlorococcus marinus (strain MIT 9313)</name>
    <dbReference type="NCBI Taxonomy" id="74547"/>
    <lineage>
        <taxon>Bacteria</taxon>
        <taxon>Bacillati</taxon>
        <taxon>Cyanobacteriota</taxon>
        <taxon>Cyanophyceae</taxon>
        <taxon>Synechococcales</taxon>
        <taxon>Prochlorococcaceae</taxon>
        <taxon>Prochlorococcus</taxon>
    </lineage>
</organism>
<dbReference type="eggNOG" id="ENOG50344V4">
    <property type="taxonomic scope" value="Bacteria"/>
</dbReference>
<evidence type="ECO:0008006" key="3">
    <source>
        <dbReference type="Google" id="ProtNLM"/>
    </source>
</evidence>
<dbReference type="SUPFAM" id="SSF160532">
    <property type="entry name" value="Ava3019-like"/>
    <property type="match status" value="1"/>
</dbReference>
<dbReference type="Pfam" id="PF08854">
    <property type="entry name" value="DUF1824"/>
    <property type="match status" value="1"/>
</dbReference>
<dbReference type="HOGENOM" id="CLU_1924097_0_0_3"/>
<evidence type="ECO:0000313" key="2">
    <source>
        <dbReference type="Proteomes" id="UP000001423"/>
    </source>
</evidence>
<proteinExistence type="predicted"/>
<dbReference type="KEGG" id="pmt:PMT_0201"/>
<reference evidence="1 2" key="1">
    <citation type="journal article" date="2003" name="Nature">
        <title>Genome divergence in two Prochlorococcus ecotypes reflects oceanic niche differentiation.</title>
        <authorList>
            <person name="Rocap G."/>
            <person name="Larimer F.W."/>
            <person name="Lamerdin J.E."/>
            <person name="Malfatti S."/>
            <person name="Chain P."/>
            <person name="Ahlgren N.A."/>
            <person name="Arellano A."/>
            <person name="Coleman M."/>
            <person name="Hauser L."/>
            <person name="Hess W.R."/>
            <person name="Johnson Z.I."/>
            <person name="Land M.L."/>
            <person name="Lindell D."/>
            <person name="Post A.F."/>
            <person name="Regala W."/>
            <person name="Shah M."/>
            <person name="Shaw S.L."/>
            <person name="Steglich C."/>
            <person name="Sullivan M.B."/>
            <person name="Ting C.S."/>
            <person name="Tolonen A."/>
            <person name="Webb E.A."/>
            <person name="Zinser E.R."/>
            <person name="Chisholm S.W."/>
        </authorList>
    </citation>
    <scope>NUCLEOTIDE SEQUENCE [LARGE SCALE GENOMIC DNA]</scope>
    <source>
        <strain evidence="2">MIT 9313</strain>
    </source>
</reference>
<dbReference type="EMBL" id="BX548175">
    <property type="protein sequence ID" value="CAE20376.1"/>
    <property type="molecule type" value="Genomic_DNA"/>
</dbReference>
<dbReference type="AlphaFoldDB" id="Q7V8X2"/>
<keyword evidence="2" id="KW-1185">Reference proteome</keyword>
<sequence>MSELVIKSLKDLDGLRSAPDLDATQSKHLLDQLCASMDDADWFTVGIMAPSSSLAIFVLREMESRFNWSAMNVVDKPAGEGPVFLKANQKTGDIHVRIEHGLGEGVLLSCQHNNEEKEADTLGPFPLDFFKIKD</sequence>